<evidence type="ECO:0000256" key="8">
    <source>
        <dbReference type="ARBA" id="ARBA00023136"/>
    </source>
</evidence>
<dbReference type="PANTHER" id="PTHR13603">
    <property type="entry name" value="TRANSMEMBRANE PROTEIN 186"/>
    <property type="match status" value="1"/>
</dbReference>
<comment type="similarity">
    <text evidence="2">Belongs to the TMEM186 family.</text>
</comment>
<evidence type="ECO:0000256" key="4">
    <source>
        <dbReference type="ARBA" id="ARBA00022692"/>
    </source>
</evidence>
<evidence type="ECO:0000313" key="10">
    <source>
        <dbReference type="EMBL" id="KRT80906.1"/>
    </source>
</evidence>
<comment type="caution">
    <text evidence="10">The sequence shown here is derived from an EMBL/GenBank/DDBJ whole genome shotgun (WGS) entry which is preliminary data.</text>
</comment>
<evidence type="ECO:0000256" key="7">
    <source>
        <dbReference type="ARBA" id="ARBA00023128"/>
    </source>
</evidence>
<feature type="non-terminal residue" evidence="10">
    <location>
        <position position="1"/>
    </location>
</feature>
<dbReference type="OrthoDB" id="6147888at2759"/>
<gene>
    <name evidence="10" type="ORF">AMK59_6059</name>
</gene>
<name>A0A0T6B0Q0_9SCAR</name>
<feature type="transmembrane region" description="Helical" evidence="9">
    <location>
        <begin position="61"/>
        <end position="81"/>
    </location>
</feature>
<feature type="transmembrane region" description="Helical" evidence="9">
    <location>
        <begin position="87"/>
        <end position="108"/>
    </location>
</feature>
<evidence type="ECO:0000313" key="11">
    <source>
        <dbReference type="Proteomes" id="UP000051574"/>
    </source>
</evidence>
<dbReference type="PANTHER" id="PTHR13603:SF1">
    <property type="entry name" value="TRANSMEMBRANE PROTEIN 186"/>
    <property type="match status" value="1"/>
</dbReference>
<organism evidence="10 11">
    <name type="scientific">Oryctes borbonicus</name>
    <dbReference type="NCBI Taxonomy" id="1629725"/>
    <lineage>
        <taxon>Eukaryota</taxon>
        <taxon>Metazoa</taxon>
        <taxon>Ecdysozoa</taxon>
        <taxon>Arthropoda</taxon>
        <taxon>Hexapoda</taxon>
        <taxon>Insecta</taxon>
        <taxon>Pterygota</taxon>
        <taxon>Neoptera</taxon>
        <taxon>Endopterygota</taxon>
        <taxon>Coleoptera</taxon>
        <taxon>Polyphaga</taxon>
        <taxon>Scarabaeiformia</taxon>
        <taxon>Scarabaeidae</taxon>
        <taxon>Dynastinae</taxon>
        <taxon>Oryctes</taxon>
    </lineage>
</organism>
<sequence length="193" mass="21794">VKMLLKLLRLRMNYQYKNVRLLCSEKSAVNNETPARKNIEFVPVYQLPSIRVFSVLNRLKLYQTIITLTAIPVVLTFNGIGFVSKEAVLTTVFIGLAGMIPLYSLGILSTKLIGIVYLSEDGTTVKVSSIDFWGKRKDDLIPINDIVPISDLPISMTDALYLKFTQFSKIESLKINLKFGVVLNKDGFNKIFR</sequence>
<evidence type="ECO:0000256" key="3">
    <source>
        <dbReference type="ARBA" id="ARBA00014604"/>
    </source>
</evidence>
<evidence type="ECO:0000256" key="5">
    <source>
        <dbReference type="ARBA" id="ARBA00022792"/>
    </source>
</evidence>
<keyword evidence="11" id="KW-1185">Reference proteome</keyword>
<evidence type="ECO:0000256" key="6">
    <source>
        <dbReference type="ARBA" id="ARBA00022989"/>
    </source>
</evidence>
<evidence type="ECO:0000256" key="1">
    <source>
        <dbReference type="ARBA" id="ARBA00004448"/>
    </source>
</evidence>
<dbReference type="GO" id="GO:0005743">
    <property type="term" value="C:mitochondrial inner membrane"/>
    <property type="evidence" value="ECO:0007669"/>
    <property type="project" value="UniProtKB-SubCell"/>
</dbReference>
<dbReference type="Proteomes" id="UP000051574">
    <property type="component" value="Unassembled WGS sequence"/>
</dbReference>
<evidence type="ECO:0000256" key="9">
    <source>
        <dbReference type="SAM" id="Phobius"/>
    </source>
</evidence>
<keyword evidence="6 9" id="KW-1133">Transmembrane helix</keyword>
<protein>
    <recommendedName>
        <fullName evidence="3">Transmembrane protein 186</fullName>
    </recommendedName>
</protein>
<keyword evidence="5" id="KW-0999">Mitochondrion inner membrane</keyword>
<proteinExistence type="inferred from homology"/>
<evidence type="ECO:0000256" key="2">
    <source>
        <dbReference type="ARBA" id="ARBA00007020"/>
    </source>
</evidence>
<keyword evidence="4 9" id="KW-0812">Transmembrane</keyword>
<keyword evidence="8 9" id="KW-0472">Membrane</keyword>
<accession>A0A0T6B0Q0</accession>
<keyword evidence="7" id="KW-0496">Mitochondrion</keyword>
<dbReference type="InterPro" id="IPR026571">
    <property type="entry name" value="Tmem186"/>
</dbReference>
<comment type="subcellular location">
    <subcellularLocation>
        <location evidence="1">Mitochondrion inner membrane</location>
        <topology evidence="1">Multi-pass membrane protein</topology>
    </subcellularLocation>
</comment>
<dbReference type="EMBL" id="LJIG01016336">
    <property type="protein sequence ID" value="KRT80906.1"/>
    <property type="molecule type" value="Genomic_DNA"/>
</dbReference>
<reference evidence="10 11" key="1">
    <citation type="submission" date="2015-09" db="EMBL/GenBank/DDBJ databases">
        <title>Draft genome of the scarab beetle Oryctes borbonicus.</title>
        <authorList>
            <person name="Meyer J.M."/>
            <person name="Markov G.V."/>
            <person name="Baskaran P."/>
            <person name="Herrmann M."/>
            <person name="Sommer R.J."/>
            <person name="Roedelsperger C."/>
        </authorList>
    </citation>
    <scope>NUCLEOTIDE SEQUENCE [LARGE SCALE GENOMIC DNA]</scope>
    <source>
        <strain evidence="10">OB123</strain>
        <tissue evidence="10">Whole animal</tissue>
    </source>
</reference>
<dbReference type="AlphaFoldDB" id="A0A0T6B0Q0"/>